<keyword evidence="4" id="KW-1185">Reference proteome</keyword>
<reference evidence="3" key="1">
    <citation type="journal article" date="2020" name="Stud. Mycol.">
        <title>101 Dothideomycetes genomes: a test case for predicting lifestyles and emergence of pathogens.</title>
        <authorList>
            <person name="Haridas S."/>
            <person name="Albert R."/>
            <person name="Binder M."/>
            <person name="Bloem J."/>
            <person name="Labutti K."/>
            <person name="Salamov A."/>
            <person name="Andreopoulos B."/>
            <person name="Baker S."/>
            <person name="Barry K."/>
            <person name="Bills G."/>
            <person name="Bluhm B."/>
            <person name="Cannon C."/>
            <person name="Castanera R."/>
            <person name="Culley D."/>
            <person name="Daum C."/>
            <person name="Ezra D."/>
            <person name="Gonzalez J."/>
            <person name="Henrissat B."/>
            <person name="Kuo A."/>
            <person name="Liang C."/>
            <person name="Lipzen A."/>
            <person name="Lutzoni F."/>
            <person name="Magnuson J."/>
            <person name="Mondo S."/>
            <person name="Nolan M."/>
            <person name="Ohm R."/>
            <person name="Pangilinan J."/>
            <person name="Park H.-J."/>
            <person name="Ramirez L."/>
            <person name="Alfaro M."/>
            <person name="Sun H."/>
            <person name="Tritt A."/>
            <person name="Yoshinaga Y."/>
            <person name="Zwiers L.-H."/>
            <person name="Turgeon B."/>
            <person name="Goodwin S."/>
            <person name="Spatafora J."/>
            <person name="Crous P."/>
            <person name="Grigoriev I."/>
        </authorList>
    </citation>
    <scope>NUCLEOTIDE SEQUENCE</scope>
    <source>
        <strain evidence="3">CBS 121167</strain>
    </source>
</reference>
<feature type="region of interest" description="Disordered" evidence="1">
    <location>
        <begin position="845"/>
        <end position="864"/>
    </location>
</feature>
<feature type="region of interest" description="Disordered" evidence="1">
    <location>
        <begin position="317"/>
        <end position="343"/>
    </location>
</feature>
<feature type="region of interest" description="Disordered" evidence="1">
    <location>
        <begin position="106"/>
        <end position="192"/>
    </location>
</feature>
<feature type="region of interest" description="Disordered" evidence="1">
    <location>
        <begin position="878"/>
        <end position="902"/>
    </location>
</feature>
<feature type="compositionally biased region" description="Low complexity" evidence="1">
    <location>
        <begin position="1098"/>
        <end position="1137"/>
    </location>
</feature>
<feature type="compositionally biased region" description="Acidic residues" evidence="1">
    <location>
        <begin position="878"/>
        <end position="891"/>
    </location>
</feature>
<proteinExistence type="predicted"/>
<feature type="compositionally biased region" description="Polar residues" evidence="1">
    <location>
        <begin position="324"/>
        <end position="338"/>
    </location>
</feature>
<feature type="region of interest" description="Disordered" evidence="1">
    <location>
        <begin position="632"/>
        <end position="654"/>
    </location>
</feature>
<evidence type="ECO:0000313" key="3">
    <source>
        <dbReference type="EMBL" id="KAF2139981.1"/>
    </source>
</evidence>
<sequence length="1366" mass="148916">MAVPPLSLYPSSTPSQQHSSHSTRPPTPTPIHSLSLHDYRRQQASPSTPGSSTGRRLKRKPAARALNTVEQFPQDFNCSVVSLPATRRAQSDRFAGNRQSLRLSSFRSLPVLPPSDNSPSFDLPSPSSPPRDITNASASPASHKPRGFQGALSPSPRSCDSKTLFKSRKRLPRPKDVEIRPASRQALPSEPSSLDLLATAGLRETSTFTLSKFQFPLPPDNFNQNPPVAPAVLHFRGASFDVVNPHKSLYLCTLEAPEDQDLEHNDYHHRKTSLEPLLPAGMESPGSFENGKRAFSAPDKPVRPLYNDLTAAYSSITKHDVPESQPNLSPPSLTGSLRSTRRPGHDNARIVAQQYPTAPLPPTPAMLSPRGAYTQIPDVLEPEPMPSPRITQNSDDSPSFLQRVFNRKNRGSQEPALEGSTELKPMPRKRLSKGYRNAFAGTMYSAPVVVPDEERAVPDPRISLSDTEITPKNYYDYYDAASIYPTESHAGDTKSLFVDVPGNRRSVPFGVKERVTDYSSEADITSYAYEFVTSPRASQYYPNSSQHFLGVNPDPKDSTLGSQTYGSIINDYDYTHSGNVTEGSLENLIRLHEENLAYQDAHAASQHSSHATLRPPVAGLSQFDFGLEHASHHSGSVISSPTTPGPKTPEDGAFPRIPGIIRASAGAPPVVPLPELTSPTELLQPQVPFFRDASGVSSELSRRGSYGDTRKLLGISGNLDSQSFGQLSVPNSTTSLRYPYARSPARVNEAAEARALDARKVSAVDHCELPSGFQAKGLDEVSPQNDSSNSNRNVFLVSETASPRKTSQSRPPPSRQMSTQGGRVTPSETSMASPLRKQAIIANAEHTQPEPGSGGIPMMWRKASPGPQMKFAFEVPESDAGNEDEDTDGDWETIGPSRPHLKRGEDSFLHSAADSMNSMVGRQPQVSLYDLMRDGELDPKFDFSNCPVPEITVKHSNTNPWSSPKRMDEDHVNPFNTPPPGLSPAIPRFPNDSQLTFLNPDKRTSNAHFDQRDSIVEEGSNPQNRTAAHAGAYDSISNQTLFRDFADAPDAGLNSTRSELEPDRDNSFEKLTVLGPKGNLTGTPMGTSMREVGSSLAPSSTPQPTWSSQPDQPSSSTPAPIHIRSPQSHFSPSHQSPLARYSSGVSDHIDANPEASRGDRHSKYKETLLKLREEAKTQVRSGSMSVSSPPMPVSHGKQRAASMSRPAVSGQNKLRGLRIQPPGAKSIRSNHTHASSLFPAPYNHYESRPTSNSTAVPLNPRYIRFGGHTPVLQRLPRPRSSACTMTADLKNRESWVIFFMCCAWFPPLAVAYGAGMFDPVMIRRTNGLITQCGKGHKGFALTYGIIGTVAAIVSAIFVGIFHALRQ</sequence>
<feature type="transmembrane region" description="Helical" evidence="2">
    <location>
        <begin position="1295"/>
        <end position="1317"/>
    </location>
</feature>
<feature type="region of interest" description="Disordered" evidence="1">
    <location>
        <begin position="799"/>
        <end position="833"/>
    </location>
</feature>
<dbReference type="OrthoDB" id="5353066at2759"/>
<gene>
    <name evidence="3" type="ORF">K452DRAFT_299950</name>
</gene>
<keyword evidence="2" id="KW-0472">Membrane</keyword>
<organism evidence="3 4">
    <name type="scientific">Aplosporella prunicola CBS 121167</name>
    <dbReference type="NCBI Taxonomy" id="1176127"/>
    <lineage>
        <taxon>Eukaryota</taxon>
        <taxon>Fungi</taxon>
        <taxon>Dikarya</taxon>
        <taxon>Ascomycota</taxon>
        <taxon>Pezizomycotina</taxon>
        <taxon>Dothideomycetes</taxon>
        <taxon>Dothideomycetes incertae sedis</taxon>
        <taxon>Botryosphaeriales</taxon>
        <taxon>Aplosporellaceae</taxon>
        <taxon>Aplosporella</taxon>
    </lineage>
</organism>
<feature type="region of interest" description="Disordered" evidence="1">
    <location>
        <begin position="1176"/>
        <end position="1212"/>
    </location>
</feature>
<dbReference type="RefSeq" id="XP_033395694.1">
    <property type="nucleotide sequence ID" value="XM_033542283.1"/>
</dbReference>
<protein>
    <submittedName>
        <fullName evidence="3">Uncharacterized protein</fullName>
    </submittedName>
</protein>
<keyword evidence="2" id="KW-1133">Transmembrane helix</keyword>
<evidence type="ECO:0000256" key="1">
    <source>
        <dbReference type="SAM" id="MobiDB-lite"/>
    </source>
</evidence>
<dbReference type="EMBL" id="ML995491">
    <property type="protein sequence ID" value="KAF2139981.1"/>
    <property type="molecule type" value="Genomic_DNA"/>
</dbReference>
<feature type="compositionally biased region" description="Low complexity" evidence="1">
    <location>
        <begin position="106"/>
        <end position="125"/>
    </location>
</feature>
<feature type="compositionally biased region" description="Polar residues" evidence="1">
    <location>
        <begin position="42"/>
        <end position="54"/>
    </location>
</feature>
<feature type="compositionally biased region" description="Low complexity" evidence="1">
    <location>
        <begin position="803"/>
        <end position="820"/>
    </location>
</feature>
<evidence type="ECO:0000256" key="2">
    <source>
        <dbReference type="SAM" id="Phobius"/>
    </source>
</evidence>
<feature type="transmembrane region" description="Helical" evidence="2">
    <location>
        <begin position="1338"/>
        <end position="1364"/>
    </location>
</feature>
<feature type="region of interest" description="Disordered" evidence="1">
    <location>
        <begin position="282"/>
        <end position="301"/>
    </location>
</feature>
<feature type="region of interest" description="Disordered" evidence="1">
    <location>
        <begin position="1"/>
        <end position="68"/>
    </location>
</feature>
<feature type="compositionally biased region" description="Polar residues" evidence="1">
    <location>
        <begin position="633"/>
        <end position="642"/>
    </location>
</feature>
<feature type="compositionally biased region" description="Basic and acidic residues" evidence="1">
    <location>
        <begin position="1147"/>
        <end position="1162"/>
    </location>
</feature>
<feature type="region of interest" description="Disordered" evidence="1">
    <location>
        <begin position="1048"/>
        <end position="1162"/>
    </location>
</feature>
<dbReference type="Proteomes" id="UP000799438">
    <property type="component" value="Unassembled WGS sequence"/>
</dbReference>
<accession>A0A6A6BBX4</accession>
<evidence type="ECO:0000313" key="4">
    <source>
        <dbReference type="Proteomes" id="UP000799438"/>
    </source>
</evidence>
<feature type="compositionally biased region" description="Basic and acidic residues" evidence="1">
    <location>
        <begin position="1058"/>
        <end position="1068"/>
    </location>
</feature>
<keyword evidence="2" id="KW-0812">Transmembrane</keyword>
<dbReference type="GeneID" id="54299780"/>
<feature type="compositionally biased region" description="Low complexity" evidence="1">
    <location>
        <begin position="1"/>
        <end position="24"/>
    </location>
</feature>
<name>A0A6A6BBX4_9PEZI</name>